<proteinExistence type="predicted"/>
<evidence type="ECO:0000313" key="3">
    <source>
        <dbReference type="Proteomes" id="UP000751190"/>
    </source>
</evidence>
<keyword evidence="1" id="KW-0732">Signal</keyword>
<dbReference type="Proteomes" id="UP000751190">
    <property type="component" value="Unassembled WGS sequence"/>
</dbReference>
<sequence length="547" mass="60600">MALAMISIAFVASVASAHAIVGVRARLGRPLPAIAGSAAVRMSVARDSFSLVVLGDLHLEDDMTAHEQAREDCLAALRELSLLDVEKVKRLRQQPAGELDVAELELLLDAAREGELLDAQLVSLGDLGRKDIRHEPGDAGTTKCFADAKAFFDGFGSLPLNIVTGNHDLEGLDEFDTDASNLQAWLNCFGLEVPYWSRQVARRTLLVGLSTTRFRESPFSSHEVHISDEQIAWFERTLESHPAADGWRVLVFSHAPPLGCGLRVLQGVHIRNGCAWLNHCGTPAQSRAFLKLVRAHPQLKLWCSGHFHLSHDFEDSLTQVDGCTFAQVGVVGPKSTRDSRRQTRLVQGDSNGLRMYTVNHHLRDPLTNKALTRLDAEVDFADGRLRMAHGSDDYDHADWFSAYTPQDADGCYLAAPSGQVACTESSPESICWWHMADGKTLGVHDGQLVEYDAETLSPLGIVVQKDRLHGRQVVVVNEGKAVILVDERAGEEPIIEVVHPNDDGSYWRRLQRNKRVRQAEKAREKLAREWLEQQPRYRARDSASNSA</sequence>
<evidence type="ECO:0000256" key="1">
    <source>
        <dbReference type="SAM" id="SignalP"/>
    </source>
</evidence>
<name>A0A8J5XI55_DIALT</name>
<dbReference type="PANTHER" id="PTHR43143:SF4">
    <property type="entry name" value="CALCINEURIN-LIKE PHOSPHOESTERASE DOMAIN-CONTAINING PROTEIN"/>
    <property type="match status" value="1"/>
</dbReference>
<comment type="caution">
    <text evidence="2">The sequence shown here is derived from an EMBL/GenBank/DDBJ whole genome shotgun (WGS) entry which is preliminary data.</text>
</comment>
<feature type="chain" id="PRO_5035165833" description="Calcineurin-like phosphoesterase domain-containing protein" evidence="1">
    <location>
        <begin position="20"/>
        <end position="547"/>
    </location>
</feature>
<dbReference type="OMA" id="FCFSHAP"/>
<dbReference type="PANTHER" id="PTHR43143">
    <property type="entry name" value="METALLOPHOSPHOESTERASE, CALCINEURIN SUPERFAMILY"/>
    <property type="match status" value="1"/>
</dbReference>
<evidence type="ECO:0008006" key="4">
    <source>
        <dbReference type="Google" id="ProtNLM"/>
    </source>
</evidence>
<dbReference type="OrthoDB" id="10260867at2759"/>
<evidence type="ECO:0000313" key="2">
    <source>
        <dbReference type="EMBL" id="KAG8469436.1"/>
    </source>
</evidence>
<protein>
    <recommendedName>
        <fullName evidence="4">Calcineurin-like phosphoesterase domain-containing protein</fullName>
    </recommendedName>
</protein>
<keyword evidence="3" id="KW-1185">Reference proteome</keyword>
<dbReference type="EMBL" id="JAGTXO010000002">
    <property type="protein sequence ID" value="KAG8469436.1"/>
    <property type="molecule type" value="Genomic_DNA"/>
</dbReference>
<feature type="signal peptide" evidence="1">
    <location>
        <begin position="1"/>
        <end position="19"/>
    </location>
</feature>
<accession>A0A8J5XI55</accession>
<dbReference type="InterPro" id="IPR029052">
    <property type="entry name" value="Metallo-depent_PP-like"/>
</dbReference>
<dbReference type="InterPro" id="IPR051918">
    <property type="entry name" value="STPP_CPPED1"/>
</dbReference>
<reference evidence="2" key="1">
    <citation type="submission" date="2021-05" db="EMBL/GenBank/DDBJ databases">
        <title>The genome of the haptophyte Pavlova lutheri (Diacronema luteri, Pavlovales) - a model for lipid biosynthesis in eukaryotic algae.</title>
        <authorList>
            <person name="Hulatt C.J."/>
            <person name="Posewitz M.C."/>
        </authorList>
    </citation>
    <scope>NUCLEOTIDE SEQUENCE</scope>
    <source>
        <strain evidence="2">NIVA-4/92</strain>
    </source>
</reference>
<dbReference type="Gene3D" id="3.60.21.10">
    <property type="match status" value="1"/>
</dbReference>
<dbReference type="SUPFAM" id="SSF56300">
    <property type="entry name" value="Metallo-dependent phosphatases"/>
    <property type="match status" value="1"/>
</dbReference>
<organism evidence="2 3">
    <name type="scientific">Diacronema lutheri</name>
    <name type="common">Unicellular marine alga</name>
    <name type="synonym">Monochrysis lutheri</name>
    <dbReference type="NCBI Taxonomy" id="2081491"/>
    <lineage>
        <taxon>Eukaryota</taxon>
        <taxon>Haptista</taxon>
        <taxon>Haptophyta</taxon>
        <taxon>Pavlovophyceae</taxon>
        <taxon>Pavlovales</taxon>
        <taxon>Pavlovaceae</taxon>
        <taxon>Diacronema</taxon>
    </lineage>
</organism>
<gene>
    <name evidence="2" type="ORF">KFE25_005891</name>
</gene>
<dbReference type="AlphaFoldDB" id="A0A8J5XI55"/>